<dbReference type="HAMAP" id="MF_00632">
    <property type="entry name" value="UPF0234"/>
    <property type="match status" value="1"/>
</dbReference>
<comment type="similarity">
    <text evidence="2 3">Belongs to the YajQ family.</text>
</comment>
<organism evidence="4 5">
    <name type="scientific">Streptomyces mirabilis</name>
    <dbReference type="NCBI Taxonomy" id="68239"/>
    <lineage>
        <taxon>Bacteria</taxon>
        <taxon>Bacillati</taxon>
        <taxon>Actinomycetota</taxon>
        <taxon>Actinomycetes</taxon>
        <taxon>Kitasatosporales</taxon>
        <taxon>Streptomycetaceae</taxon>
        <taxon>Streptomyces</taxon>
    </lineage>
</organism>
<dbReference type="FunFam" id="3.30.70.860:FF:000004">
    <property type="entry name" value="UPF0234 protein AWC22_11905"/>
    <property type="match status" value="1"/>
</dbReference>
<dbReference type="PANTHER" id="PTHR30476:SF0">
    <property type="entry name" value="UPF0234 PROTEIN YAJQ"/>
    <property type="match status" value="1"/>
</dbReference>
<comment type="function">
    <text evidence="3">Nucleotide-binding protein.</text>
</comment>
<evidence type="ECO:0000256" key="3">
    <source>
        <dbReference type="HAMAP-Rule" id="MF_00632"/>
    </source>
</evidence>
<dbReference type="GO" id="GO:0000166">
    <property type="term" value="F:nucleotide binding"/>
    <property type="evidence" value="ECO:0007669"/>
    <property type="project" value="UniProtKB-UniRule"/>
</dbReference>
<dbReference type="Proteomes" id="UP000181942">
    <property type="component" value="Unassembled WGS sequence"/>
</dbReference>
<gene>
    <name evidence="4" type="ORF">SAMN02787118_106354</name>
</gene>
<sequence>MARLMRMRPGTYAGLDGRPYAPRYKEPQDMADSSFDIVSKVERQEVDNALNQAAKEISQRYDFKNVGASISWSGEKILMEANSEERVKAILDVFETKLVKRGISLKSLDAGEPQLSGKEYKIFASIEEGISQENAKKVAKIIRDDGPKGVKAQVQGDELRVSSKSRDDLQAVQALLKGKDFDFALQFVNYR</sequence>
<dbReference type="Gene3D" id="3.30.70.990">
    <property type="entry name" value="YajQ-like, domain 2"/>
    <property type="match status" value="1"/>
</dbReference>
<dbReference type="InterPro" id="IPR007551">
    <property type="entry name" value="YajQ/Smlt4090-like"/>
</dbReference>
<dbReference type="STRING" id="68239.GCA_000745715_05550"/>
<keyword evidence="1 3" id="KW-0547">Nucleotide-binding</keyword>
<protein>
    <recommendedName>
        <fullName evidence="3">Nucleotide-binding protein SAMN02787118_106354</fullName>
    </recommendedName>
</protein>
<dbReference type="CDD" id="cd11740">
    <property type="entry name" value="YajQ_like"/>
    <property type="match status" value="1"/>
</dbReference>
<dbReference type="GO" id="GO:0005829">
    <property type="term" value="C:cytosol"/>
    <property type="evidence" value="ECO:0007669"/>
    <property type="project" value="TreeGrafter"/>
</dbReference>
<dbReference type="InterPro" id="IPR035570">
    <property type="entry name" value="UPF0234_N"/>
</dbReference>
<dbReference type="PANTHER" id="PTHR30476">
    <property type="entry name" value="UPF0234 PROTEIN YAJQ"/>
    <property type="match status" value="1"/>
</dbReference>
<evidence type="ECO:0000256" key="1">
    <source>
        <dbReference type="ARBA" id="ARBA00022741"/>
    </source>
</evidence>
<dbReference type="Gene3D" id="3.30.70.860">
    <property type="match status" value="1"/>
</dbReference>
<dbReference type="InterPro" id="IPR036183">
    <property type="entry name" value="YajQ-like_sf"/>
</dbReference>
<dbReference type="NCBIfam" id="NF003819">
    <property type="entry name" value="PRK05412.1"/>
    <property type="match status" value="1"/>
</dbReference>
<evidence type="ECO:0000256" key="2">
    <source>
        <dbReference type="ARBA" id="ARBA00093450"/>
    </source>
</evidence>
<name>A0A1I2ILK4_9ACTN</name>
<dbReference type="AlphaFoldDB" id="A0A1I2ILK4"/>
<accession>A0A1I2ILK4</accession>
<evidence type="ECO:0000313" key="5">
    <source>
        <dbReference type="Proteomes" id="UP000181942"/>
    </source>
</evidence>
<dbReference type="Pfam" id="PF04461">
    <property type="entry name" value="YajQ"/>
    <property type="match status" value="1"/>
</dbReference>
<dbReference type="FunFam" id="3.30.70.990:FF:000003">
    <property type="entry name" value="UPF0234 protein MIP_06774"/>
    <property type="match status" value="1"/>
</dbReference>
<dbReference type="SUPFAM" id="SSF89963">
    <property type="entry name" value="YajQ-like"/>
    <property type="match status" value="2"/>
</dbReference>
<dbReference type="InterPro" id="IPR035571">
    <property type="entry name" value="UPF0234-like_C"/>
</dbReference>
<proteinExistence type="inferred from homology"/>
<evidence type="ECO:0000313" key="4">
    <source>
        <dbReference type="EMBL" id="SFF42523.1"/>
    </source>
</evidence>
<dbReference type="EMBL" id="FONR01000006">
    <property type="protein sequence ID" value="SFF42523.1"/>
    <property type="molecule type" value="Genomic_DNA"/>
</dbReference>
<reference evidence="4 5" key="1">
    <citation type="submission" date="2016-10" db="EMBL/GenBank/DDBJ databases">
        <authorList>
            <person name="de Groot N.N."/>
        </authorList>
    </citation>
    <scope>NUCLEOTIDE SEQUENCE [LARGE SCALE GENOMIC DNA]</scope>
    <source>
        <strain evidence="4 5">OK461</strain>
    </source>
</reference>